<dbReference type="SUPFAM" id="SSF52540">
    <property type="entry name" value="P-loop containing nucleoside triphosphate hydrolases"/>
    <property type="match status" value="1"/>
</dbReference>
<reference evidence="2" key="1">
    <citation type="submission" date="2018-08" db="EMBL/GenBank/DDBJ databases">
        <authorList>
            <person name="Liu Z.-W."/>
            <person name="Du Z.-J."/>
        </authorList>
    </citation>
    <scope>NUCLEOTIDE SEQUENCE [LARGE SCALE GENOMIC DNA]</scope>
    <source>
        <strain evidence="2">H4X</strain>
    </source>
</reference>
<dbReference type="PANTHER" id="PTHR12083:SF9">
    <property type="entry name" value="BIFUNCTIONAL POLYNUCLEOTIDE PHOSPHATASE_KINASE"/>
    <property type="match status" value="1"/>
</dbReference>
<keyword evidence="2" id="KW-1185">Reference proteome</keyword>
<dbReference type="RefSeq" id="WP_115566818.1">
    <property type="nucleotide sequence ID" value="NZ_QRGR01000019.1"/>
</dbReference>
<dbReference type="EMBL" id="QRGR01000019">
    <property type="protein sequence ID" value="RDV14039.1"/>
    <property type="molecule type" value="Genomic_DNA"/>
</dbReference>
<sequence length="148" mass="17224">MQAIIFCGIQASGKSTFYKEHFFDTHMRISMDLLRTRNRERLFLEACIRSQMRFVVDNTNPTAAERQKYIELAKAARYEVIGYYFESTTKDALARNSLRSGRFLIPEKGIYGTHKRLLKPSLAEGFDMLYHVRLQPDSTYSIKLVAEL</sequence>
<dbReference type="Proteomes" id="UP000256708">
    <property type="component" value="Unassembled WGS sequence"/>
</dbReference>
<dbReference type="OrthoDB" id="8564590at2"/>
<keyword evidence="1" id="KW-0067">ATP-binding</keyword>
<evidence type="ECO:0000313" key="1">
    <source>
        <dbReference type="EMBL" id="RDV14039.1"/>
    </source>
</evidence>
<dbReference type="Gene3D" id="3.40.50.300">
    <property type="entry name" value="P-loop containing nucleotide triphosphate hydrolases"/>
    <property type="match status" value="1"/>
</dbReference>
<accession>A0A3D8L9D8</accession>
<protein>
    <submittedName>
        <fullName evidence="1">ATP-binding protein</fullName>
    </submittedName>
</protein>
<evidence type="ECO:0000313" key="2">
    <source>
        <dbReference type="Proteomes" id="UP000256708"/>
    </source>
</evidence>
<dbReference type="GO" id="GO:0046403">
    <property type="term" value="F:polynucleotide 3'-phosphatase activity"/>
    <property type="evidence" value="ECO:0007669"/>
    <property type="project" value="TreeGrafter"/>
</dbReference>
<keyword evidence="1" id="KW-0547">Nucleotide-binding</keyword>
<organism evidence="1 2">
    <name type="scientific">Pontibacter diazotrophicus</name>
    <dbReference type="NCBI Taxonomy" id="1400979"/>
    <lineage>
        <taxon>Bacteria</taxon>
        <taxon>Pseudomonadati</taxon>
        <taxon>Bacteroidota</taxon>
        <taxon>Cytophagia</taxon>
        <taxon>Cytophagales</taxon>
        <taxon>Hymenobacteraceae</taxon>
        <taxon>Pontibacter</taxon>
    </lineage>
</organism>
<proteinExistence type="predicted"/>
<dbReference type="PANTHER" id="PTHR12083">
    <property type="entry name" value="BIFUNCTIONAL POLYNUCLEOTIDE PHOSPHATASE/KINASE"/>
    <property type="match status" value="1"/>
</dbReference>
<gene>
    <name evidence="1" type="ORF">DXT99_16825</name>
</gene>
<dbReference type="GO" id="GO:0046404">
    <property type="term" value="F:ATP-dependent polydeoxyribonucleotide 5'-hydroxyl-kinase activity"/>
    <property type="evidence" value="ECO:0007669"/>
    <property type="project" value="TreeGrafter"/>
</dbReference>
<dbReference type="GO" id="GO:0006281">
    <property type="term" value="P:DNA repair"/>
    <property type="evidence" value="ECO:0007669"/>
    <property type="project" value="TreeGrafter"/>
</dbReference>
<dbReference type="GO" id="GO:0005524">
    <property type="term" value="F:ATP binding"/>
    <property type="evidence" value="ECO:0007669"/>
    <property type="project" value="UniProtKB-KW"/>
</dbReference>
<name>A0A3D8L9D8_9BACT</name>
<dbReference type="AlphaFoldDB" id="A0A3D8L9D8"/>
<comment type="caution">
    <text evidence="1">The sequence shown here is derived from an EMBL/GenBank/DDBJ whole genome shotgun (WGS) entry which is preliminary data.</text>
</comment>
<dbReference type="InterPro" id="IPR027417">
    <property type="entry name" value="P-loop_NTPase"/>
</dbReference>
<dbReference type="GO" id="GO:0003690">
    <property type="term" value="F:double-stranded DNA binding"/>
    <property type="evidence" value="ECO:0007669"/>
    <property type="project" value="TreeGrafter"/>
</dbReference>